<dbReference type="Pfam" id="PF19572">
    <property type="entry name" value="PorV"/>
    <property type="match status" value="1"/>
</dbReference>
<feature type="domain" description="Type IX secretion system protein PorV" evidence="2">
    <location>
        <begin position="28"/>
        <end position="267"/>
    </location>
</feature>
<dbReference type="AlphaFoldDB" id="A0A2T5C1Q6"/>
<sequence>MKVQLSLALVAAMYLLVPNQLFAQSSTSGANVVSTAVPFLTIAPDSRAGAMGDAGVATSPDMNSQHWNPAKYAFITSDAGVSLSYSPWLKKLVNDINLAYLAAHKRIDDQQVVSTSLRYFSLGSIVFRDSYGTETGLQNPNEFAFDVAYTRLLSEQFSGSVALRYIRSDLTGGQEVNGVATHAGNSFAADVAFYYRNEMSRRGRESVFSAGIDISNIGSKISYTEGETKDFIPTNMRLGAAYEMELDNYNSFAIAVDLNKLLVPTPDAESFTDDDGTIVVNSGFSQDKSVIGGIFSSFSDAPGGMKEELQEVNVSLGLEYWYQKQFALRVGYFHENENKGNRKYFTAGAGFKLNVFTLDFSYLLPTQTNNPLENTLRFSLAFDFDNLRR</sequence>
<dbReference type="Gene3D" id="2.40.160.60">
    <property type="entry name" value="Outer membrane protein transport protein (OMPP1/FadL/TodX)"/>
    <property type="match status" value="1"/>
</dbReference>
<dbReference type="NCBIfam" id="NF033710">
    <property type="entry name" value="T9SS_OM_PorV"/>
    <property type="match status" value="1"/>
</dbReference>
<dbReference type="InterPro" id="IPR047799">
    <property type="entry name" value="T9SS_OM_PorV"/>
</dbReference>
<dbReference type="NCBIfam" id="NF033709">
    <property type="entry name" value="PorV_fam"/>
    <property type="match status" value="1"/>
</dbReference>
<organism evidence="3 4">
    <name type="scientific">Mangrovibacterium marinum</name>
    <dbReference type="NCBI Taxonomy" id="1639118"/>
    <lineage>
        <taxon>Bacteria</taxon>
        <taxon>Pseudomonadati</taxon>
        <taxon>Bacteroidota</taxon>
        <taxon>Bacteroidia</taxon>
        <taxon>Marinilabiliales</taxon>
        <taxon>Prolixibacteraceae</taxon>
        <taxon>Mangrovibacterium</taxon>
    </lineage>
</organism>
<proteinExistence type="predicted"/>
<feature type="chain" id="PRO_5015785961" description="Type IX secretion system protein PorV domain-containing protein" evidence="1">
    <location>
        <begin position="24"/>
        <end position="389"/>
    </location>
</feature>
<evidence type="ECO:0000259" key="2">
    <source>
        <dbReference type="Pfam" id="PF19572"/>
    </source>
</evidence>
<dbReference type="InterPro" id="IPR045741">
    <property type="entry name" value="PorV"/>
</dbReference>
<feature type="signal peptide" evidence="1">
    <location>
        <begin position="1"/>
        <end position="23"/>
    </location>
</feature>
<keyword evidence="4" id="KW-1185">Reference proteome</keyword>
<evidence type="ECO:0000313" key="4">
    <source>
        <dbReference type="Proteomes" id="UP000243525"/>
    </source>
</evidence>
<gene>
    <name evidence="3" type="ORF">C8N47_10885</name>
</gene>
<evidence type="ECO:0000256" key="1">
    <source>
        <dbReference type="SAM" id="SignalP"/>
    </source>
</evidence>
<dbReference type="EMBL" id="QAAD01000008">
    <property type="protein sequence ID" value="PTN08528.1"/>
    <property type="molecule type" value="Genomic_DNA"/>
</dbReference>
<comment type="caution">
    <text evidence="3">The sequence shown here is derived from an EMBL/GenBank/DDBJ whole genome shotgun (WGS) entry which is preliminary data.</text>
</comment>
<accession>A0A2T5C1Q6</accession>
<reference evidence="3 4" key="1">
    <citation type="submission" date="2018-04" db="EMBL/GenBank/DDBJ databases">
        <title>Genomic Encyclopedia of Archaeal and Bacterial Type Strains, Phase II (KMG-II): from individual species to whole genera.</title>
        <authorList>
            <person name="Goeker M."/>
        </authorList>
    </citation>
    <scope>NUCLEOTIDE SEQUENCE [LARGE SCALE GENOMIC DNA]</scope>
    <source>
        <strain evidence="3 4">DSM 28823</strain>
    </source>
</reference>
<evidence type="ECO:0000313" key="3">
    <source>
        <dbReference type="EMBL" id="PTN08528.1"/>
    </source>
</evidence>
<name>A0A2T5C1Q6_9BACT</name>
<protein>
    <recommendedName>
        <fullName evidence="2">Type IX secretion system protein PorV domain-containing protein</fullName>
    </recommendedName>
</protein>
<keyword evidence="1" id="KW-0732">Signal</keyword>
<dbReference type="Proteomes" id="UP000243525">
    <property type="component" value="Unassembled WGS sequence"/>
</dbReference>